<name>A0A482VBL4_ASBVE</name>
<sequence length="61" mass="6813">MVALGVPIIRTAASQRAQVCSEILVLAHTNTLRPITNAYLVFFFCNGVIPLEEMYEASYEH</sequence>
<organism evidence="1 2">
    <name type="scientific">Asbolus verrucosus</name>
    <name type="common">Desert ironclad beetle</name>
    <dbReference type="NCBI Taxonomy" id="1661398"/>
    <lineage>
        <taxon>Eukaryota</taxon>
        <taxon>Metazoa</taxon>
        <taxon>Ecdysozoa</taxon>
        <taxon>Arthropoda</taxon>
        <taxon>Hexapoda</taxon>
        <taxon>Insecta</taxon>
        <taxon>Pterygota</taxon>
        <taxon>Neoptera</taxon>
        <taxon>Endopterygota</taxon>
        <taxon>Coleoptera</taxon>
        <taxon>Polyphaga</taxon>
        <taxon>Cucujiformia</taxon>
        <taxon>Tenebrionidae</taxon>
        <taxon>Pimeliinae</taxon>
        <taxon>Asbolus</taxon>
    </lineage>
</organism>
<keyword evidence="2" id="KW-1185">Reference proteome</keyword>
<protein>
    <submittedName>
        <fullName evidence="1">Uncharacterized protein</fullName>
    </submittedName>
</protein>
<dbReference type="AlphaFoldDB" id="A0A482VBL4"/>
<reference evidence="1 2" key="1">
    <citation type="submission" date="2017-03" db="EMBL/GenBank/DDBJ databases">
        <title>Genome of the blue death feigning beetle - Asbolus verrucosus.</title>
        <authorList>
            <person name="Rider S.D."/>
        </authorList>
    </citation>
    <scope>NUCLEOTIDE SEQUENCE [LARGE SCALE GENOMIC DNA]</scope>
    <source>
        <strain evidence="1">Butters</strain>
        <tissue evidence="1">Head and leg muscle</tissue>
    </source>
</reference>
<dbReference type="Proteomes" id="UP000292052">
    <property type="component" value="Unassembled WGS sequence"/>
</dbReference>
<gene>
    <name evidence="1" type="ORF">BDFB_002390</name>
</gene>
<proteinExistence type="predicted"/>
<evidence type="ECO:0000313" key="2">
    <source>
        <dbReference type="Proteomes" id="UP000292052"/>
    </source>
</evidence>
<comment type="caution">
    <text evidence="1">The sequence shown here is derived from an EMBL/GenBank/DDBJ whole genome shotgun (WGS) entry which is preliminary data.</text>
</comment>
<dbReference type="EMBL" id="QDEB01118218">
    <property type="protein sequence ID" value="RZB40518.1"/>
    <property type="molecule type" value="Genomic_DNA"/>
</dbReference>
<accession>A0A482VBL4</accession>
<evidence type="ECO:0000313" key="1">
    <source>
        <dbReference type="EMBL" id="RZB40518.1"/>
    </source>
</evidence>